<dbReference type="RefSeq" id="WP_159791795.1">
    <property type="nucleotide sequence ID" value="NZ_WTYM01000023.1"/>
</dbReference>
<name>A0A6I4SU33_9SPHN</name>
<dbReference type="AlphaFoldDB" id="A0A6I4SU33"/>
<sequence>MDAFGARDFVDQVYHREYGAEGAAAFSTYLASASGAVLGYRRASAEPLFLEAYCDAPIEDLLVPVLGRRVERRAIIEIGNLAATNAMAMVHLWGAAANDLGANGEVVVATLTRSLRTMFRRIGIVIHDLCPAERHRLAGAGAGWGSYYEQDPRVCAGDIWQGQAAISAFRARRVPNPAA</sequence>
<dbReference type="Proteomes" id="UP000433652">
    <property type="component" value="Unassembled WGS sequence"/>
</dbReference>
<dbReference type="InterPro" id="IPR022050">
    <property type="entry name" value="T_hemolysin"/>
</dbReference>
<comment type="caution">
    <text evidence="1">The sequence shown here is derived from an EMBL/GenBank/DDBJ whole genome shotgun (WGS) entry which is preliminary data.</text>
</comment>
<keyword evidence="2" id="KW-1185">Reference proteome</keyword>
<organism evidence="1 2">
    <name type="scientific">Croceibacterium salegens</name>
    <dbReference type="NCBI Taxonomy" id="1737568"/>
    <lineage>
        <taxon>Bacteria</taxon>
        <taxon>Pseudomonadati</taxon>
        <taxon>Pseudomonadota</taxon>
        <taxon>Alphaproteobacteria</taxon>
        <taxon>Sphingomonadales</taxon>
        <taxon>Erythrobacteraceae</taxon>
        <taxon>Croceibacterium</taxon>
    </lineage>
</organism>
<dbReference type="OrthoDB" id="7432757at2"/>
<evidence type="ECO:0008006" key="3">
    <source>
        <dbReference type="Google" id="ProtNLM"/>
    </source>
</evidence>
<evidence type="ECO:0000313" key="1">
    <source>
        <dbReference type="EMBL" id="MXO58386.1"/>
    </source>
</evidence>
<dbReference type="EMBL" id="WTYM01000023">
    <property type="protein sequence ID" value="MXO58386.1"/>
    <property type="molecule type" value="Genomic_DNA"/>
</dbReference>
<evidence type="ECO:0000313" key="2">
    <source>
        <dbReference type="Proteomes" id="UP000433652"/>
    </source>
</evidence>
<accession>A0A6I4SU33</accession>
<dbReference type="Pfam" id="PF12261">
    <property type="entry name" value="T_hemolysin"/>
    <property type="match status" value="1"/>
</dbReference>
<reference evidence="1 2" key="1">
    <citation type="submission" date="2019-12" db="EMBL/GenBank/DDBJ databases">
        <title>Genomic-based taxomic classification of the family Erythrobacteraceae.</title>
        <authorList>
            <person name="Xu L."/>
        </authorList>
    </citation>
    <scope>NUCLEOTIDE SEQUENCE [LARGE SCALE GENOMIC DNA]</scope>
    <source>
        <strain evidence="1 2">MCCC 1K01500</strain>
    </source>
</reference>
<protein>
    <recommendedName>
        <fullName evidence="3">Thermostable hemolysin</fullName>
    </recommendedName>
</protein>
<proteinExistence type="predicted"/>
<gene>
    <name evidence="1" type="ORF">GRI89_02345</name>
</gene>